<protein>
    <submittedName>
        <fullName evidence="3">TIL domain-containing protein</fullName>
    </submittedName>
</protein>
<feature type="chain" id="PRO_5028998479" evidence="1">
    <location>
        <begin position="23"/>
        <end position="88"/>
    </location>
</feature>
<dbReference type="Proteomes" id="UP000492821">
    <property type="component" value="Unassembled WGS sequence"/>
</dbReference>
<keyword evidence="1" id="KW-0732">Signal</keyword>
<dbReference type="WBParaSite" id="Pan_g8715.t1">
    <property type="protein sequence ID" value="Pan_g8715.t1"/>
    <property type="gene ID" value="Pan_g8715"/>
</dbReference>
<evidence type="ECO:0000256" key="1">
    <source>
        <dbReference type="SAM" id="SignalP"/>
    </source>
</evidence>
<reference evidence="3" key="2">
    <citation type="submission" date="2020-10" db="UniProtKB">
        <authorList>
            <consortium name="WormBaseParasite"/>
        </authorList>
    </citation>
    <scope>IDENTIFICATION</scope>
</reference>
<reference evidence="2" key="1">
    <citation type="journal article" date="2013" name="Genetics">
        <title>The draft genome and transcriptome of Panagrellus redivivus are shaped by the harsh demands of a free-living lifestyle.</title>
        <authorList>
            <person name="Srinivasan J."/>
            <person name="Dillman A.R."/>
            <person name="Macchietto M.G."/>
            <person name="Heikkinen L."/>
            <person name="Lakso M."/>
            <person name="Fracchia K.M."/>
            <person name="Antoshechkin I."/>
            <person name="Mortazavi A."/>
            <person name="Wong G."/>
            <person name="Sternberg P.W."/>
        </authorList>
    </citation>
    <scope>NUCLEOTIDE SEQUENCE [LARGE SCALE GENOMIC DNA]</scope>
    <source>
        <strain evidence="2">MT8872</strain>
    </source>
</reference>
<accession>A0A7E4W8U3</accession>
<sequence length="88" mass="9484">MTGSSVRLLILLLAAVILTASAMKCCRTLRCQDNPSREECPSGTKYCYSDAGYVGCASAIPDGFSAQEECPNRGPCYCDSDLCNWFSP</sequence>
<name>A0A7E4W8U3_PANRE</name>
<organism evidence="2 3">
    <name type="scientific">Panagrellus redivivus</name>
    <name type="common">Microworm</name>
    <dbReference type="NCBI Taxonomy" id="6233"/>
    <lineage>
        <taxon>Eukaryota</taxon>
        <taxon>Metazoa</taxon>
        <taxon>Ecdysozoa</taxon>
        <taxon>Nematoda</taxon>
        <taxon>Chromadorea</taxon>
        <taxon>Rhabditida</taxon>
        <taxon>Tylenchina</taxon>
        <taxon>Panagrolaimomorpha</taxon>
        <taxon>Panagrolaimoidea</taxon>
        <taxon>Panagrolaimidae</taxon>
        <taxon>Panagrellus</taxon>
    </lineage>
</organism>
<dbReference type="AlphaFoldDB" id="A0A7E4W8U3"/>
<proteinExistence type="predicted"/>
<evidence type="ECO:0000313" key="2">
    <source>
        <dbReference type="Proteomes" id="UP000492821"/>
    </source>
</evidence>
<feature type="signal peptide" evidence="1">
    <location>
        <begin position="1"/>
        <end position="22"/>
    </location>
</feature>
<evidence type="ECO:0000313" key="3">
    <source>
        <dbReference type="WBParaSite" id="Pan_g8715.t1"/>
    </source>
</evidence>
<keyword evidence="2" id="KW-1185">Reference proteome</keyword>